<evidence type="ECO:0000256" key="7">
    <source>
        <dbReference type="ARBA" id="ARBA00023136"/>
    </source>
</evidence>
<feature type="transmembrane region" description="Helical" evidence="8">
    <location>
        <begin position="102"/>
        <end position="127"/>
    </location>
</feature>
<evidence type="ECO:0000259" key="9">
    <source>
        <dbReference type="Pfam" id="PF04535"/>
    </source>
</evidence>
<sequence length="181" mass="19848">MPSIVDKFPGNPPMKTQMLQTGAQVCLTILTIATTLAATWLVLTDKQTIEIFGIKIDARYSYSPAFKFFAFANVIACGFSALSLLTFFVICRQGSKPNSHFFLFLHDLLMMALVLAGCAAATAIGYVGQYGNSHIGWLPICDHFGKFCHKLICSIALSFVSVLFLLSLTIMSAVRSRHIQV</sequence>
<protein>
    <recommendedName>
        <fullName evidence="8">CASP-like protein</fullName>
    </recommendedName>
</protein>
<evidence type="ECO:0000313" key="10">
    <source>
        <dbReference type="EMBL" id="KAF5732242.1"/>
    </source>
</evidence>
<evidence type="ECO:0000256" key="5">
    <source>
        <dbReference type="ARBA" id="ARBA00022692"/>
    </source>
</evidence>
<dbReference type="Proteomes" id="UP000593562">
    <property type="component" value="Unassembled WGS sequence"/>
</dbReference>
<reference evidence="10 11" key="1">
    <citation type="journal article" date="2020" name="Nat. Commun.">
        <title>Genome of Tripterygium wilfordii and identification of cytochrome P450 involved in triptolide biosynthesis.</title>
        <authorList>
            <person name="Tu L."/>
            <person name="Su P."/>
            <person name="Zhang Z."/>
            <person name="Gao L."/>
            <person name="Wang J."/>
            <person name="Hu T."/>
            <person name="Zhou J."/>
            <person name="Zhang Y."/>
            <person name="Zhao Y."/>
            <person name="Liu Y."/>
            <person name="Song Y."/>
            <person name="Tong Y."/>
            <person name="Lu Y."/>
            <person name="Yang J."/>
            <person name="Xu C."/>
            <person name="Jia M."/>
            <person name="Peters R.J."/>
            <person name="Huang L."/>
            <person name="Gao W."/>
        </authorList>
    </citation>
    <scope>NUCLEOTIDE SEQUENCE [LARGE SCALE GENOMIC DNA]</scope>
    <source>
        <strain evidence="11">cv. XIE 37</strain>
        <tissue evidence="10">Leaf</tissue>
    </source>
</reference>
<dbReference type="OrthoDB" id="1904499at2759"/>
<comment type="caution">
    <text evidence="10">The sequence shown here is derived from an EMBL/GenBank/DDBJ whole genome shotgun (WGS) entry which is preliminary data.</text>
</comment>
<gene>
    <name evidence="10" type="ORF">HS088_TW18G00933</name>
</gene>
<keyword evidence="4 8" id="KW-1003">Cell membrane</keyword>
<evidence type="ECO:0000256" key="1">
    <source>
        <dbReference type="ARBA" id="ARBA00004651"/>
    </source>
</evidence>
<comment type="subunit">
    <text evidence="3 8">Homodimer and heterodimers.</text>
</comment>
<dbReference type="AlphaFoldDB" id="A0A7J7CDR3"/>
<proteinExistence type="inferred from homology"/>
<dbReference type="InterPro" id="IPR006702">
    <property type="entry name" value="CASP_dom"/>
</dbReference>
<evidence type="ECO:0000256" key="8">
    <source>
        <dbReference type="RuleBase" id="RU361233"/>
    </source>
</evidence>
<keyword evidence="5 8" id="KW-0812">Transmembrane</keyword>
<keyword evidence="11" id="KW-1185">Reference proteome</keyword>
<evidence type="ECO:0000256" key="4">
    <source>
        <dbReference type="ARBA" id="ARBA00022475"/>
    </source>
</evidence>
<evidence type="ECO:0000256" key="6">
    <source>
        <dbReference type="ARBA" id="ARBA00022989"/>
    </source>
</evidence>
<feature type="transmembrane region" description="Helical" evidence="8">
    <location>
        <begin position="68"/>
        <end position="90"/>
    </location>
</feature>
<evidence type="ECO:0000313" key="11">
    <source>
        <dbReference type="Proteomes" id="UP000593562"/>
    </source>
</evidence>
<dbReference type="GO" id="GO:0005886">
    <property type="term" value="C:plasma membrane"/>
    <property type="evidence" value="ECO:0007669"/>
    <property type="project" value="UniProtKB-SubCell"/>
</dbReference>
<accession>A0A7J7CDR3</accession>
<keyword evidence="6 8" id="KW-1133">Transmembrane helix</keyword>
<dbReference type="PANTHER" id="PTHR36488:SF8">
    <property type="entry name" value="CASP-LIKE PROTEIN 1U1"/>
    <property type="match status" value="1"/>
</dbReference>
<name>A0A7J7CDR3_TRIWF</name>
<dbReference type="PANTHER" id="PTHR36488">
    <property type="entry name" value="CASP-LIKE PROTEIN 1U1"/>
    <property type="match status" value="1"/>
</dbReference>
<dbReference type="Pfam" id="PF04535">
    <property type="entry name" value="CASP_dom"/>
    <property type="match status" value="1"/>
</dbReference>
<evidence type="ECO:0000256" key="2">
    <source>
        <dbReference type="ARBA" id="ARBA00007651"/>
    </source>
</evidence>
<dbReference type="EMBL" id="JAAARO010000018">
    <property type="protein sequence ID" value="KAF5732242.1"/>
    <property type="molecule type" value="Genomic_DNA"/>
</dbReference>
<keyword evidence="7 8" id="KW-0472">Membrane</keyword>
<evidence type="ECO:0000256" key="3">
    <source>
        <dbReference type="ARBA" id="ARBA00011489"/>
    </source>
</evidence>
<comment type="similarity">
    <text evidence="2 8">Belongs to the Casparian strip membrane proteins (CASP) family.</text>
</comment>
<organism evidence="10 11">
    <name type="scientific">Tripterygium wilfordii</name>
    <name type="common">Thunder God vine</name>
    <dbReference type="NCBI Taxonomy" id="458696"/>
    <lineage>
        <taxon>Eukaryota</taxon>
        <taxon>Viridiplantae</taxon>
        <taxon>Streptophyta</taxon>
        <taxon>Embryophyta</taxon>
        <taxon>Tracheophyta</taxon>
        <taxon>Spermatophyta</taxon>
        <taxon>Magnoliopsida</taxon>
        <taxon>eudicotyledons</taxon>
        <taxon>Gunneridae</taxon>
        <taxon>Pentapetalae</taxon>
        <taxon>rosids</taxon>
        <taxon>fabids</taxon>
        <taxon>Celastrales</taxon>
        <taxon>Celastraceae</taxon>
        <taxon>Tripterygium</taxon>
    </lineage>
</organism>
<dbReference type="InterPro" id="IPR006459">
    <property type="entry name" value="CASP/CASPL"/>
</dbReference>
<dbReference type="InParanoid" id="A0A7J7CDR3"/>
<dbReference type="NCBIfam" id="TIGR01569">
    <property type="entry name" value="A_tha_TIGR01569"/>
    <property type="match status" value="1"/>
</dbReference>
<dbReference type="InterPro" id="IPR044173">
    <property type="entry name" value="CASPL"/>
</dbReference>
<feature type="domain" description="Casparian strip membrane protein" evidence="9">
    <location>
        <begin position="21"/>
        <end position="164"/>
    </location>
</feature>
<comment type="subcellular location">
    <subcellularLocation>
        <location evidence="1 8">Cell membrane</location>
        <topology evidence="1 8">Multi-pass membrane protein</topology>
    </subcellularLocation>
</comment>
<feature type="transmembrane region" description="Helical" evidence="8">
    <location>
        <begin position="147"/>
        <end position="174"/>
    </location>
</feature>
<feature type="transmembrane region" description="Helical" evidence="8">
    <location>
        <begin position="21"/>
        <end position="43"/>
    </location>
</feature>